<feature type="domain" description="DUF1468" evidence="2">
    <location>
        <begin position="21"/>
        <end position="168"/>
    </location>
</feature>
<feature type="transmembrane region" description="Helical" evidence="1">
    <location>
        <begin position="107"/>
        <end position="134"/>
    </location>
</feature>
<evidence type="ECO:0000313" key="3">
    <source>
        <dbReference type="EMBL" id="MEV8468902.1"/>
    </source>
</evidence>
<accession>A0ABV3LD17</accession>
<keyword evidence="1" id="KW-0472">Membrane</keyword>
<proteinExistence type="predicted"/>
<dbReference type="Pfam" id="PF07331">
    <property type="entry name" value="TctB"/>
    <property type="match status" value="1"/>
</dbReference>
<dbReference type="InterPro" id="IPR009936">
    <property type="entry name" value="DUF1468"/>
</dbReference>
<keyword evidence="4" id="KW-1185">Reference proteome</keyword>
<gene>
    <name evidence="3" type="ORF">AB0T83_19310</name>
</gene>
<dbReference type="Proteomes" id="UP001553161">
    <property type="component" value="Unassembled WGS sequence"/>
</dbReference>
<protein>
    <submittedName>
        <fullName evidence="3">Tripartite tricarboxylate transporter TctB family protein</fullName>
    </submittedName>
</protein>
<comment type="caution">
    <text evidence="3">The sequence shown here is derived from an EMBL/GenBank/DDBJ whole genome shotgun (WGS) entry which is preliminary data.</text>
</comment>
<keyword evidence="1" id="KW-1133">Transmembrane helix</keyword>
<sequence length="189" mass="21072">MEAQGGRSGQISEGWKDLVTAVGLLVFALAGFLYINPNGSGVWPGPGGMTWRTMPFIYSSLLSVLSIIYVVQSILKIRAERKLTRTPVPPEQQAENRLILFRRVATFAFLMAYVSLLRVFGFAIVTPIFLFALFRLYARGDWKGDAVISLVGAFALWLLFVRILHLNLKGYTWDPVTPFLLDALSMVGL</sequence>
<keyword evidence="1" id="KW-0812">Transmembrane</keyword>
<evidence type="ECO:0000259" key="2">
    <source>
        <dbReference type="Pfam" id="PF07331"/>
    </source>
</evidence>
<reference evidence="3 4" key="1">
    <citation type="submission" date="2024-07" db="EMBL/GenBank/DDBJ databases">
        <authorList>
            <person name="Kang M."/>
        </authorList>
    </citation>
    <scope>NUCLEOTIDE SEQUENCE [LARGE SCALE GENOMIC DNA]</scope>
    <source>
        <strain evidence="3 4">DFM31</strain>
    </source>
</reference>
<dbReference type="RefSeq" id="WP_366194857.1">
    <property type="nucleotide sequence ID" value="NZ_JBFBVU010000049.1"/>
</dbReference>
<feature type="transmembrane region" description="Helical" evidence="1">
    <location>
        <begin position="146"/>
        <end position="164"/>
    </location>
</feature>
<feature type="transmembrane region" description="Helical" evidence="1">
    <location>
        <begin position="18"/>
        <end position="36"/>
    </location>
</feature>
<dbReference type="EMBL" id="JBFBVU010000049">
    <property type="protein sequence ID" value="MEV8468902.1"/>
    <property type="molecule type" value="Genomic_DNA"/>
</dbReference>
<name>A0ABV3LD17_9RHOB</name>
<evidence type="ECO:0000256" key="1">
    <source>
        <dbReference type="SAM" id="Phobius"/>
    </source>
</evidence>
<organism evidence="3 4">
    <name type="scientific">Meridianimarinicoccus marinus</name>
    <dbReference type="NCBI Taxonomy" id="3231483"/>
    <lineage>
        <taxon>Bacteria</taxon>
        <taxon>Pseudomonadati</taxon>
        <taxon>Pseudomonadota</taxon>
        <taxon>Alphaproteobacteria</taxon>
        <taxon>Rhodobacterales</taxon>
        <taxon>Paracoccaceae</taxon>
        <taxon>Meridianimarinicoccus</taxon>
    </lineage>
</organism>
<feature type="transmembrane region" description="Helical" evidence="1">
    <location>
        <begin position="56"/>
        <end position="75"/>
    </location>
</feature>
<evidence type="ECO:0000313" key="4">
    <source>
        <dbReference type="Proteomes" id="UP001553161"/>
    </source>
</evidence>